<sequence>MLQPHCARPQSAVTCKELIEEGSRTPQPASCCEELGAEPVEQETCASTRLCCTSSWTFSPSTATCLAVASPDSRGDNFAFTCSAQDKKESEPTAPMLEKHLIPLEKSLRISRPATAKLLLGIHHLGHEFRYRPRTVVLPDVEIKVTGRPFVILSQLLIGILDRVSFIPMGKIPPTCVPVYEKKVIFLILNLGLLLDSRHKTLLVVRTMPPDVLSLLRGPLDRMGLRKCAACADVRDHGVERKPYTISKGRSIHCYAFGGRLTHGSIRFRKYKPISGRQETRGSYVNLPRVKNLLLNIENARGGRILAARPRGGAGLKYRHRIGNLFGLPKLIL</sequence>
<dbReference type="AlphaFoldDB" id="A0A9Q1K9W5"/>
<gene>
    <name evidence="1" type="ORF">Cgig2_012988</name>
</gene>
<comment type="caution">
    <text evidence="1">The sequence shown here is derived from an EMBL/GenBank/DDBJ whole genome shotgun (WGS) entry which is preliminary data.</text>
</comment>
<proteinExistence type="predicted"/>
<dbReference type="EMBL" id="JAKOGI010000234">
    <property type="protein sequence ID" value="KAJ8438992.1"/>
    <property type="molecule type" value="Genomic_DNA"/>
</dbReference>
<name>A0A9Q1K9W5_9CARY</name>
<evidence type="ECO:0000313" key="1">
    <source>
        <dbReference type="EMBL" id="KAJ8438992.1"/>
    </source>
</evidence>
<organism evidence="1 2">
    <name type="scientific">Carnegiea gigantea</name>
    <dbReference type="NCBI Taxonomy" id="171969"/>
    <lineage>
        <taxon>Eukaryota</taxon>
        <taxon>Viridiplantae</taxon>
        <taxon>Streptophyta</taxon>
        <taxon>Embryophyta</taxon>
        <taxon>Tracheophyta</taxon>
        <taxon>Spermatophyta</taxon>
        <taxon>Magnoliopsida</taxon>
        <taxon>eudicotyledons</taxon>
        <taxon>Gunneridae</taxon>
        <taxon>Pentapetalae</taxon>
        <taxon>Caryophyllales</taxon>
        <taxon>Cactineae</taxon>
        <taxon>Cactaceae</taxon>
        <taxon>Cactoideae</taxon>
        <taxon>Echinocereeae</taxon>
        <taxon>Carnegiea</taxon>
    </lineage>
</organism>
<evidence type="ECO:0008006" key="3">
    <source>
        <dbReference type="Google" id="ProtNLM"/>
    </source>
</evidence>
<protein>
    <recommendedName>
        <fullName evidence="3">Ribosomal protein L2</fullName>
    </recommendedName>
</protein>
<dbReference type="Proteomes" id="UP001153076">
    <property type="component" value="Unassembled WGS sequence"/>
</dbReference>
<evidence type="ECO:0000313" key="2">
    <source>
        <dbReference type="Proteomes" id="UP001153076"/>
    </source>
</evidence>
<accession>A0A9Q1K9W5</accession>
<reference evidence="1" key="1">
    <citation type="submission" date="2022-04" db="EMBL/GenBank/DDBJ databases">
        <title>Carnegiea gigantea Genome sequencing and assembly v2.</title>
        <authorList>
            <person name="Copetti D."/>
            <person name="Sanderson M.J."/>
            <person name="Burquez A."/>
            <person name="Wojciechowski M.F."/>
        </authorList>
    </citation>
    <scope>NUCLEOTIDE SEQUENCE</scope>
    <source>
        <strain evidence="1">SGP5-SGP5p</strain>
        <tissue evidence="1">Aerial part</tissue>
    </source>
</reference>
<keyword evidence="2" id="KW-1185">Reference proteome</keyword>